<dbReference type="Proteomes" id="UP000095283">
    <property type="component" value="Unplaced"/>
</dbReference>
<keyword evidence="1" id="KW-0472">Membrane</keyword>
<keyword evidence="1" id="KW-0812">Transmembrane</keyword>
<reference evidence="3" key="1">
    <citation type="submission" date="2016-11" db="UniProtKB">
        <authorList>
            <consortium name="WormBaseParasite"/>
        </authorList>
    </citation>
    <scope>IDENTIFICATION</scope>
</reference>
<sequence length="67" mass="7952">MNMKHFIYIIRCFIINIISVIKYNLQASLLEENRSFKKKTSVESQIFSIIIFSSDEICLFVRKGYLL</sequence>
<evidence type="ECO:0000256" key="1">
    <source>
        <dbReference type="SAM" id="Phobius"/>
    </source>
</evidence>
<keyword evidence="2" id="KW-1185">Reference proteome</keyword>
<dbReference type="WBParaSite" id="Hba_01257">
    <property type="protein sequence ID" value="Hba_01257"/>
    <property type="gene ID" value="Hba_01257"/>
</dbReference>
<keyword evidence="1" id="KW-1133">Transmembrane helix</keyword>
<evidence type="ECO:0000313" key="3">
    <source>
        <dbReference type="WBParaSite" id="Hba_01257"/>
    </source>
</evidence>
<organism evidence="2 3">
    <name type="scientific">Heterorhabditis bacteriophora</name>
    <name type="common">Entomopathogenic nematode worm</name>
    <dbReference type="NCBI Taxonomy" id="37862"/>
    <lineage>
        <taxon>Eukaryota</taxon>
        <taxon>Metazoa</taxon>
        <taxon>Ecdysozoa</taxon>
        <taxon>Nematoda</taxon>
        <taxon>Chromadorea</taxon>
        <taxon>Rhabditida</taxon>
        <taxon>Rhabditina</taxon>
        <taxon>Rhabditomorpha</taxon>
        <taxon>Strongyloidea</taxon>
        <taxon>Heterorhabditidae</taxon>
        <taxon>Heterorhabditis</taxon>
    </lineage>
</organism>
<feature type="transmembrane region" description="Helical" evidence="1">
    <location>
        <begin position="6"/>
        <end position="25"/>
    </location>
</feature>
<proteinExistence type="predicted"/>
<name>A0A1I7W9C7_HETBA</name>
<accession>A0A1I7W9C7</accession>
<evidence type="ECO:0000313" key="2">
    <source>
        <dbReference type="Proteomes" id="UP000095283"/>
    </source>
</evidence>
<dbReference type="AlphaFoldDB" id="A0A1I7W9C7"/>
<protein>
    <submittedName>
        <fullName evidence="3">Uncharacterized protein</fullName>
    </submittedName>
</protein>